<proteinExistence type="predicted"/>
<organism evidence="1 2">
    <name type="scientific">candidate division WWE3 bacterium CG08_land_8_20_14_0_20_41_15</name>
    <dbReference type="NCBI Taxonomy" id="1975086"/>
    <lineage>
        <taxon>Bacteria</taxon>
        <taxon>Katanobacteria</taxon>
    </lineage>
</organism>
<dbReference type="PANTHER" id="PTHR11669:SF8">
    <property type="entry name" value="DNA POLYMERASE III SUBUNIT DELTA"/>
    <property type="match status" value="1"/>
</dbReference>
<dbReference type="GO" id="GO:0006261">
    <property type="term" value="P:DNA-templated DNA replication"/>
    <property type="evidence" value="ECO:0007669"/>
    <property type="project" value="TreeGrafter"/>
</dbReference>
<dbReference type="Proteomes" id="UP000231098">
    <property type="component" value="Unassembled WGS sequence"/>
</dbReference>
<dbReference type="EMBL" id="PEYV01000041">
    <property type="protein sequence ID" value="PIS21493.1"/>
    <property type="molecule type" value="Genomic_DNA"/>
</dbReference>
<gene>
    <name evidence="1" type="ORF">COT51_02525</name>
</gene>
<evidence type="ECO:0008006" key="3">
    <source>
        <dbReference type="Google" id="ProtNLM"/>
    </source>
</evidence>
<evidence type="ECO:0000313" key="1">
    <source>
        <dbReference type="EMBL" id="PIS21493.1"/>
    </source>
</evidence>
<dbReference type="AlphaFoldDB" id="A0A2H0X978"/>
<protein>
    <recommendedName>
        <fullName evidence="3">DNA polymerase III subunit delta</fullName>
    </recommendedName>
</protein>
<evidence type="ECO:0000313" key="2">
    <source>
        <dbReference type="Proteomes" id="UP000231098"/>
    </source>
</evidence>
<dbReference type="Pfam" id="PF13177">
    <property type="entry name" value="DNA_pol3_delta2"/>
    <property type="match status" value="1"/>
</dbReference>
<dbReference type="Gene3D" id="3.40.50.300">
    <property type="entry name" value="P-loop containing nucleotide triphosphate hydrolases"/>
    <property type="match status" value="1"/>
</dbReference>
<dbReference type="InterPro" id="IPR050238">
    <property type="entry name" value="DNA_Rep/Repair_Clamp_Loader"/>
</dbReference>
<dbReference type="PANTHER" id="PTHR11669">
    <property type="entry name" value="REPLICATION FACTOR C / DNA POLYMERASE III GAMMA-TAU SUBUNIT"/>
    <property type="match status" value="1"/>
</dbReference>
<sequence>MHSIVISGGNQKKRHGEALKIGELPETSPDLKIIALKEEKRTISISEIRELQKFLNLKPFQEKEKIGIILEAQNLTEEAQNALLKTLEEPPEHSRIILTTDNFQKLLPTVISRCEKVKLPPIITLESEASKKIAQDFVTLLEKNIGERLAWVEENKENAKDQGEILKILAIWESTLRNLMLKNLSAEDLNEKIEKIKKIGETRRELTETSVNPRIAFEALLISL</sequence>
<reference evidence="2" key="1">
    <citation type="submission" date="2017-09" db="EMBL/GenBank/DDBJ databases">
        <title>Depth-based differentiation of microbial function through sediment-hosted aquifers and enrichment of novel symbionts in the deep terrestrial subsurface.</title>
        <authorList>
            <person name="Probst A.J."/>
            <person name="Ladd B."/>
            <person name="Jarett J.K."/>
            <person name="Geller-Mcgrath D.E."/>
            <person name="Sieber C.M.K."/>
            <person name="Emerson J.B."/>
            <person name="Anantharaman K."/>
            <person name="Thomas B.C."/>
            <person name="Malmstrom R."/>
            <person name="Stieglmeier M."/>
            <person name="Klingl A."/>
            <person name="Woyke T."/>
            <person name="Ryan C.M."/>
            <person name="Banfield J.F."/>
        </authorList>
    </citation>
    <scope>NUCLEOTIDE SEQUENCE [LARGE SCALE GENOMIC DNA]</scope>
</reference>
<accession>A0A2H0X978</accession>
<dbReference type="InterPro" id="IPR027417">
    <property type="entry name" value="P-loop_NTPase"/>
</dbReference>
<dbReference type="SUPFAM" id="SSF52540">
    <property type="entry name" value="P-loop containing nucleoside triphosphate hydrolases"/>
    <property type="match status" value="1"/>
</dbReference>
<name>A0A2H0X978_UNCKA</name>
<comment type="caution">
    <text evidence="1">The sequence shown here is derived from an EMBL/GenBank/DDBJ whole genome shotgun (WGS) entry which is preliminary data.</text>
</comment>